<feature type="chain" id="PRO_5046261581" description="PepSY domain-containing protein" evidence="1">
    <location>
        <begin position="21"/>
        <end position="119"/>
    </location>
</feature>
<accession>A0ABP7EAJ1</accession>
<reference evidence="3" key="1">
    <citation type="journal article" date="2019" name="Int. J. Syst. Evol. Microbiol.">
        <title>The Global Catalogue of Microorganisms (GCM) 10K type strain sequencing project: providing services to taxonomists for standard genome sequencing and annotation.</title>
        <authorList>
            <consortium name="The Broad Institute Genomics Platform"/>
            <consortium name="The Broad Institute Genome Sequencing Center for Infectious Disease"/>
            <person name="Wu L."/>
            <person name="Ma J."/>
        </authorList>
    </citation>
    <scope>NUCLEOTIDE SEQUENCE [LARGE SCALE GENOMIC DNA]</scope>
    <source>
        <strain evidence="3">JCM 17329</strain>
    </source>
</reference>
<comment type="caution">
    <text evidence="2">The sequence shown here is derived from an EMBL/GenBank/DDBJ whole genome shotgun (WGS) entry which is preliminary data.</text>
</comment>
<evidence type="ECO:0008006" key="4">
    <source>
        <dbReference type="Google" id="ProtNLM"/>
    </source>
</evidence>
<name>A0ABP7EAJ1_9GAMM</name>
<evidence type="ECO:0000313" key="3">
    <source>
        <dbReference type="Proteomes" id="UP001501479"/>
    </source>
</evidence>
<gene>
    <name evidence="2" type="ORF">GCM10022421_24160</name>
</gene>
<protein>
    <recommendedName>
        <fullName evidence="4">PepSY domain-containing protein</fullName>
    </recommendedName>
</protein>
<evidence type="ECO:0000256" key="1">
    <source>
        <dbReference type="SAM" id="SignalP"/>
    </source>
</evidence>
<keyword evidence="3" id="KW-1185">Reference proteome</keyword>
<dbReference type="EMBL" id="BAABDS010000037">
    <property type="protein sequence ID" value="GAA3715690.1"/>
    <property type="molecule type" value="Genomic_DNA"/>
</dbReference>
<proteinExistence type="predicted"/>
<keyword evidence="1" id="KW-0732">Signal</keyword>
<sequence>MNPKTTLTLVVATFAMKAHAAQDPIPDIIFVPENAKVVEAEQKWFGGFELEADVSGSSIGSISEAVKAFYTDKGFELGREQADDDDVELLFVKEQESVEVDIELEHNDIIEYSVDYETR</sequence>
<organism evidence="2 3">
    <name type="scientific">Oceanisphaera sediminis</name>
    <dbReference type="NCBI Taxonomy" id="981381"/>
    <lineage>
        <taxon>Bacteria</taxon>
        <taxon>Pseudomonadati</taxon>
        <taxon>Pseudomonadota</taxon>
        <taxon>Gammaproteobacteria</taxon>
        <taxon>Aeromonadales</taxon>
        <taxon>Aeromonadaceae</taxon>
        <taxon>Oceanisphaera</taxon>
    </lineage>
</organism>
<dbReference type="RefSeq" id="WP_344965083.1">
    <property type="nucleotide sequence ID" value="NZ_BAABDS010000037.1"/>
</dbReference>
<evidence type="ECO:0000313" key="2">
    <source>
        <dbReference type="EMBL" id="GAA3715690.1"/>
    </source>
</evidence>
<dbReference type="Proteomes" id="UP001501479">
    <property type="component" value="Unassembled WGS sequence"/>
</dbReference>
<feature type="signal peptide" evidence="1">
    <location>
        <begin position="1"/>
        <end position="20"/>
    </location>
</feature>